<name>A0A4P9VTP1_9GAMM</name>
<reference evidence="1 2" key="1">
    <citation type="submission" date="2017-04" db="EMBL/GenBank/DDBJ databases">
        <title>Draft genome sequence of Zooshikella ganghwensis VG4 isolated from Red Sea sediments.</title>
        <authorList>
            <person name="Rehman Z."/>
            <person name="Alam I."/>
            <person name="Kamau A."/>
            <person name="Bajic V."/>
            <person name="Leiknes T."/>
        </authorList>
    </citation>
    <scope>NUCLEOTIDE SEQUENCE [LARGE SCALE GENOMIC DNA]</scope>
    <source>
        <strain evidence="1 2">VG4</strain>
    </source>
</reference>
<proteinExistence type="predicted"/>
<evidence type="ECO:0000313" key="2">
    <source>
        <dbReference type="Proteomes" id="UP000257039"/>
    </source>
</evidence>
<sequence length="145" mass="16826">MKKLVFLFIFLFGVCSISPLFLYWYGLSYINEEFDPSNIRLSPELEQKIWDKEREVGKPRVKPVTPYGYIAFIYCNVNADLNSPECLEKYPGLRTSALAIKSQVAQQVRGEGNIVWHLSWISSSIWVTRNWDIHQILATYNKSST</sequence>
<dbReference type="Proteomes" id="UP000257039">
    <property type="component" value="Unassembled WGS sequence"/>
</dbReference>
<dbReference type="EMBL" id="NDXW01000001">
    <property type="protein sequence ID" value="RDH45632.1"/>
    <property type="molecule type" value="Genomic_DNA"/>
</dbReference>
<comment type="caution">
    <text evidence="1">The sequence shown here is derived from an EMBL/GenBank/DDBJ whole genome shotgun (WGS) entry which is preliminary data.</text>
</comment>
<evidence type="ECO:0000313" key="1">
    <source>
        <dbReference type="EMBL" id="RDH45632.1"/>
    </source>
</evidence>
<protein>
    <submittedName>
        <fullName evidence="1">Uncharacterized protein</fullName>
    </submittedName>
</protein>
<accession>A0A4P9VTP1</accession>
<organism evidence="1 2">
    <name type="scientific">Zooshikella ganghwensis</name>
    <dbReference type="NCBI Taxonomy" id="202772"/>
    <lineage>
        <taxon>Bacteria</taxon>
        <taxon>Pseudomonadati</taxon>
        <taxon>Pseudomonadota</taxon>
        <taxon>Gammaproteobacteria</taxon>
        <taxon>Oceanospirillales</taxon>
        <taxon>Zooshikellaceae</taxon>
        <taxon>Zooshikella</taxon>
    </lineage>
</organism>
<dbReference type="RefSeq" id="WP_094788568.1">
    <property type="nucleotide sequence ID" value="NZ_NDXW01000001.1"/>
</dbReference>
<keyword evidence="2" id="KW-1185">Reference proteome</keyword>
<dbReference type="AlphaFoldDB" id="A0A4P9VTP1"/>
<gene>
    <name evidence="1" type="ORF">B9G39_20460</name>
</gene>